<protein>
    <submittedName>
        <fullName evidence="10">Nucleotidyltransferase</fullName>
    </submittedName>
</protein>
<dbReference type="Proteomes" id="UP000231343">
    <property type="component" value="Unassembled WGS sequence"/>
</dbReference>
<accession>A0A2H0Y3M7</accession>
<evidence type="ECO:0000259" key="8">
    <source>
        <dbReference type="Pfam" id="PF02880"/>
    </source>
</evidence>
<evidence type="ECO:0000259" key="6">
    <source>
        <dbReference type="Pfam" id="PF02878"/>
    </source>
</evidence>
<comment type="subcellular location">
    <subcellularLocation>
        <location evidence="1">Cytoplasm</location>
        <location evidence="1">Cytosol</location>
    </subcellularLocation>
</comment>
<dbReference type="PANTHER" id="PTHR22572">
    <property type="entry name" value="SUGAR-1-PHOSPHATE GUANYL TRANSFERASE"/>
    <property type="match status" value="1"/>
</dbReference>
<dbReference type="InterPro" id="IPR056764">
    <property type="entry name" value="LbH_EIF2B3/5"/>
</dbReference>
<comment type="similarity">
    <text evidence="2">Belongs to the phosphohexose mutase family.</text>
</comment>
<dbReference type="GO" id="GO:0016868">
    <property type="term" value="F:intramolecular phosphotransferase activity"/>
    <property type="evidence" value="ECO:0007669"/>
    <property type="project" value="InterPro"/>
</dbReference>
<dbReference type="InterPro" id="IPR005846">
    <property type="entry name" value="A-D-PHexomutase_a/b/a-III"/>
</dbReference>
<dbReference type="GO" id="GO:0016740">
    <property type="term" value="F:transferase activity"/>
    <property type="evidence" value="ECO:0007669"/>
    <property type="project" value="UniProtKB-KW"/>
</dbReference>
<evidence type="ECO:0000313" key="11">
    <source>
        <dbReference type="Proteomes" id="UP000231343"/>
    </source>
</evidence>
<dbReference type="InterPro" id="IPR036900">
    <property type="entry name" value="A-D-PHexomutase_C_sf"/>
</dbReference>
<sequence length="824" mass="89848">MKAVVLAGGLGTRLHPLTVNLPKPMVPLVNQPLISYAIKLLAQHGFDEITVLLYYLPEAISDYLGDGRRFGVRVRYVRAGKDFGTAGAVRAAFENCAEPILVISADLVTNLDLTALLKFHRQKSALATLALVRVKNPLPYGIVITEPDGQIKKFLEKPSWGEVFSDTVNAGVYLLEPQVIPLIAANQKVDFSLDLFPKLLLAGRPIFGRVTDCYWNDVGKIDDYRLSHSELLSSPSGGQRYFDQSVIMPDTVTINGYCHIGRGSSLGQGAVLSNVVIGRDCVIGDGARLSDCVVWDKVEIGASACLDMTVVANNVKIKPSVSLGQGVVIGEAVEIGRAAKVQPFLKIWPRKKIEDESTVCASMIWREQWTKSVFGQYGITGVYGQEISPQFATAIGAAFGTALGKGARLSCSRDSHKVSRLVYRAMIAGILSAGVDVSNLEMVPMPLNRFEIRSLKSKGGFHVRKSPFDAEVVDLKFFDSHGMDLAPAFEKKVEQIFFAENFAITGIEGVGELSYPFHRVAEEYQAAVFASLEMGSVAKSGLKLVIDYSFGSASQIFPSVLGELGVETLALDAHIDETKITKDKATFERSLQRLTHTVKSGGADLGVMLDTGAEKLFISDEQGCLLDGQRALAIMALLALLSNPQSTIAVPVKESRVIESLAAKCGGRVIRTKNTFRAMMEVAERGEVSFVGEGAGGYIFPAFLPCFDGMFSVCKLVECLNVHKLKISDLLAQVPQVHLVEREIDCPSEQKGTIIRRLVEQKNEADRLELIDGLKFWRGNDWVLVLPDVSRPVIHVLAEAGSEELAGNMLAEYEKLLYKLKEGD</sequence>
<feature type="domain" description="Alpha-D-phosphohexomutase alpha/beta/alpha" evidence="6">
    <location>
        <begin position="372"/>
        <end position="502"/>
    </location>
</feature>
<dbReference type="SUPFAM" id="SSF55957">
    <property type="entry name" value="Phosphoglucomutase, C-terminal domain"/>
    <property type="match status" value="1"/>
</dbReference>
<dbReference type="Pfam" id="PF25084">
    <property type="entry name" value="LbH_EIF2B"/>
    <property type="match status" value="1"/>
</dbReference>
<evidence type="ECO:0000256" key="3">
    <source>
        <dbReference type="ARBA" id="ARBA00022490"/>
    </source>
</evidence>
<dbReference type="SUPFAM" id="SSF53738">
    <property type="entry name" value="Phosphoglucomutase, first 3 domains"/>
    <property type="match status" value="3"/>
</dbReference>
<feature type="domain" description="EIF2B subunit epsilon/gamma LbH" evidence="9">
    <location>
        <begin position="239"/>
        <end position="340"/>
    </location>
</feature>
<keyword evidence="10" id="KW-0808">Transferase</keyword>
<evidence type="ECO:0000259" key="9">
    <source>
        <dbReference type="Pfam" id="PF25084"/>
    </source>
</evidence>
<dbReference type="Gene3D" id="3.90.550.10">
    <property type="entry name" value="Spore Coat Polysaccharide Biosynthesis Protein SpsA, Chain A"/>
    <property type="match status" value="1"/>
</dbReference>
<dbReference type="Pfam" id="PF02878">
    <property type="entry name" value="PGM_PMM_I"/>
    <property type="match status" value="1"/>
</dbReference>
<dbReference type="InterPro" id="IPR005844">
    <property type="entry name" value="A-D-PHexomutase_a/b/a-I"/>
</dbReference>
<evidence type="ECO:0000313" key="10">
    <source>
        <dbReference type="EMBL" id="PIS31541.1"/>
    </source>
</evidence>
<evidence type="ECO:0000256" key="2">
    <source>
        <dbReference type="ARBA" id="ARBA00010231"/>
    </source>
</evidence>
<gene>
    <name evidence="10" type="ORF">COT42_00925</name>
</gene>
<evidence type="ECO:0000259" key="7">
    <source>
        <dbReference type="Pfam" id="PF02879"/>
    </source>
</evidence>
<feature type="domain" description="Alpha-D-phosphohexomutase alpha/beta/alpha" evidence="7">
    <location>
        <begin position="523"/>
        <end position="623"/>
    </location>
</feature>
<dbReference type="Pfam" id="PF00483">
    <property type="entry name" value="NTP_transferase"/>
    <property type="match status" value="1"/>
</dbReference>
<keyword evidence="3" id="KW-0963">Cytoplasm</keyword>
<dbReference type="SUPFAM" id="SSF53448">
    <property type="entry name" value="Nucleotide-diphospho-sugar transferases"/>
    <property type="match status" value="1"/>
</dbReference>
<feature type="domain" description="Alpha-D-phosphohexomutase alpha/beta/alpha" evidence="8">
    <location>
        <begin position="630"/>
        <end position="735"/>
    </location>
</feature>
<dbReference type="Pfam" id="PF02879">
    <property type="entry name" value="PGM_PMM_II"/>
    <property type="match status" value="1"/>
</dbReference>
<proteinExistence type="inferred from homology"/>
<evidence type="ECO:0000256" key="1">
    <source>
        <dbReference type="ARBA" id="ARBA00004514"/>
    </source>
</evidence>
<dbReference type="InterPro" id="IPR005835">
    <property type="entry name" value="NTP_transferase_dom"/>
</dbReference>
<dbReference type="InterPro" id="IPR050486">
    <property type="entry name" value="Mannose-1P_guanyltransferase"/>
</dbReference>
<keyword evidence="4" id="KW-0597">Phosphoprotein</keyword>
<feature type="domain" description="Nucleotidyl transferase" evidence="5">
    <location>
        <begin position="2"/>
        <end position="231"/>
    </location>
</feature>
<dbReference type="Pfam" id="PF02880">
    <property type="entry name" value="PGM_PMM_III"/>
    <property type="match status" value="1"/>
</dbReference>
<comment type="caution">
    <text evidence="10">The sequence shown here is derived from an EMBL/GenBank/DDBJ whole genome shotgun (WGS) entry which is preliminary data.</text>
</comment>
<organism evidence="10 11">
    <name type="scientific">Candidatus Saganbacteria bacterium CG08_land_8_20_14_0_20_45_16</name>
    <dbReference type="NCBI Taxonomy" id="2014293"/>
    <lineage>
        <taxon>Bacteria</taxon>
        <taxon>Bacillati</taxon>
        <taxon>Saganbacteria</taxon>
    </lineage>
</organism>
<dbReference type="InterPro" id="IPR016055">
    <property type="entry name" value="A-D-PHexomutase_a/b/a-I/II/III"/>
</dbReference>
<dbReference type="Gene3D" id="3.30.310.50">
    <property type="entry name" value="Alpha-D-phosphohexomutase, C-terminal domain"/>
    <property type="match status" value="1"/>
</dbReference>
<evidence type="ECO:0000259" key="5">
    <source>
        <dbReference type="Pfam" id="PF00483"/>
    </source>
</evidence>
<dbReference type="CDD" id="cd04181">
    <property type="entry name" value="NTP_transferase"/>
    <property type="match status" value="1"/>
</dbReference>
<name>A0A2H0Y3M7_UNCSA</name>
<dbReference type="Gene3D" id="3.40.120.10">
    <property type="entry name" value="Alpha-D-Glucose-1,6-Bisphosphate, subunit A, domain 3"/>
    <property type="match status" value="3"/>
</dbReference>
<reference evidence="10 11" key="1">
    <citation type="submission" date="2017-09" db="EMBL/GenBank/DDBJ databases">
        <title>Depth-based differentiation of microbial function through sediment-hosted aquifers and enrichment of novel symbionts in the deep terrestrial subsurface.</title>
        <authorList>
            <person name="Probst A.J."/>
            <person name="Ladd B."/>
            <person name="Jarett J.K."/>
            <person name="Geller-Mcgrath D.E."/>
            <person name="Sieber C.M."/>
            <person name="Emerson J.B."/>
            <person name="Anantharaman K."/>
            <person name="Thomas B.C."/>
            <person name="Malmstrom R."/>
            <person name="Stieglmeier M."/>
            <person name="Klingl A."/>
            <person name="Woyke T."/>
            <person name="Ryan C.M."/>
            <person name="Banfield J.F."/>
        </authorList>
    </citation>
    <scope>NUCLEOTIDE SEQUENCE [LARGE SCALE GENOMIC DNA]</scope>
    <source>
        <strain evidence="10">CG08_land_8_20_14_0_20_45_16</strain>
    </source>
</reference>
<evidence type="ECO:0000256" key="4">
    <source>
        <dbReference type="ARBA" id="ARBA00022553"/>
    </source>
</evidence>
<dbReference type="InterPro" id="IPR029044">
    <property type="entry name" value="Nucleotide-diphossugar_trans"/>
</dbReference>
<dbReference type="InterPro" id="IPR005845">
    <property type="entry name" value="A-D-PHexomutase_a/b/a-II"/>
</dbReference>
<dbReference type="Gene3D" id="2.160.10.10">
    <property type="entry name" value="Hexapeptide repeat proteins"/>
    <property type="match status" value="1"/>
</dbReference>
<dbReference type="EMBL" id="PEYM01000010">
    <property type="protein sequence ID" value="PIS31541.1"/>
    <property type="molecule type" value="Genomic_DNA"/>
</dbReference>
<dbReference type="AlphaFoldDB" id="A0A2H0Y3M7"/>
<dbReference type="GO" id="GO:0005975">
    <property type="term" value="P:carbohydrate metabolic process"/>
    <property type="evidence" value="ECO:0007669"/>
    <property type="project" value="InterPro"/>
</dbReference>